<proteinExistence type="predicted"/>
<dbReference type="EMBL" id="GBXM01020311">
    <property type="protein sequence ID" value="JAH88266.1"/>
    <property type="molecule type" value="Transcribed_RNA"/>
</dbReference>
<organism evidence="1">
    <name type="scientific">Anguilla anguilla</name>
    <name type="common">European freshwater eel</name>
    <name type="synonym">Muraena anguilla</name>
    <dbReference type="NCBI Taxonomy" id="7936"/>
    <lineage>
        <taxon>Eukaryota</taxon>
        <taxon>Metazoa</taxon>
        <taxon>Chordata</taxon>
        <taxon>Craniata</taxon>
        <taxon>Vertebrata</taxon>
        <taxon>Euteleostomi</taxon>
        <taxon>Actinopterygii</taxon>
        <taxon>Neopterygii</taxon>
        <taxon>Teleostei</taxon>
        <taxon>Anguilliformes</taxon>
        <taxon>Anguillidae</taxon>
        <taxon>Anguilla</taxon>
    </lineage>
</organism>
<accession>A0A0E9WD96</accession>
<reference evidence="1" key="1">
    <citation type="submission" date="2014-11" db="EMBL/GenBank/DDBJ databases">
        <authorList>
            <person name="Amaro Gonzalez C."/>
        </authorList>
    </citation>
    <scope>NUCLEOTIDE SEQUENCE</scope>
</reference>
<evidence type="ECO:0000313" key="1">
    <source>
        <dbReference type="EMBL" id="JAH88266.1"/>
    </source>
</evidence>
<dbReference type="AlphaFoldDB" id="A0A0E9WD96"/>
<sequence length="38" mass="4320">MKTRVGQDYLDCSSSTLGKKLLESKCELTRLVLEFLIT</sequence>
<reference evidence="1" key="2">
    <citation type="journal article" date="2015" name="Fish Shellfish Immunol.">
        <title>Early steps in the European eel (Anguilla anguilla)-Vibrio vulnificus interaction in the gills: Role of the RtxA13 toxin.</title>
        <authorList>
            <person name="Callol A."/>
            <person name="Pajuelo D."/>
            <person name="Ebbesson L."/>
            <person name="Teles M."/>
            <person name="MacKenzie S."/>
            <person name="Amaro C."/>
        </authorList>
    </citation>
    <scope>NUCLEOTIDE SEQUENCE</scope>
</reference>
<protein>
    <submittedName>
        <fullName evidence="1">Uncharacterized protein</fullName>
    </submittedName>
</protein>
<name>A0A0E9WD96_ANGAN</name>